<dbReference type="AlphaFoldDB" id="A0A398BX17"/>
<proteinExistence type="predicted"/>
<accession>A0A398BX17</accession>
<reference evidence="1 2" key="1">
    <citation type="submission" date="2018-09" db="EMBL/GenBank/DDBJ databases">
        <title>Gemmobacter lutimaris sp. nov., a marine bacterium isolated from tidal flat.</title>
        <authorList>
            <person name="Lee D.W."/>
            <person name="Yoo Y."/>
            <person name="Kim J.-J."/>
            <person name="Kim B.S."/>
        </authorList>
    </citation>
    <scope>NUCLEOTIDE SEQUENCE [LARGE SCALE GENOMIC DNA]</scope>
    <source>
        <strain evidence="1 2">YJ-T1-11</strain>
    </source>
</reference>
<organism evidence="1 2">
    <name type="scientific">Gemmobacter lutimaris</name>
    <dbReference type="NCBI Taxonomy" id="2306023"/>
    <lineage>
        <taxon>Bacteria</taxon>
        <taxon>Pseudomonadati</taxon>
        <taxon>Pseudomonadota</taxon>
        <taxon>Alphaproteobacteria</taxon>
        <taxon>Rhodobacterales</taxon>
        <taxon>Paracoccaceae</taxon>
        <taxon>Gemmobacter</taxon>
    </lineage>
</organism>
<dbReference type="EMBL" id="QXXQ01000005">
    <property type="protein sequence ID" value="RID91843.1"/>
    <property type="molecule type" value="Genomic_DNA"/>
</dbReference>
<protein>
    <submittedName>
        <fullName evidence="1">Uncharacterized protein</fullName>
    </submittedName>
</protein>
<name>A0A398BX17_9RHOB</name>
<comment type="caution">
    <text evidence="1">The sequence shown here is derived from an EMBL/GenBank/DDBJ whole genome shotgun (WGS) entry which is preliminary data.</text>
</comment>
<evidence type="ECO:0000313" key="1">
    <source>
        <dbReference type="EMBL" id="RID91843.1"/>
    </source>
</evidence>
<dbReference type="OrthoDB" id="8481307at2"/>
<gene>
    <name evidence="1" type="ORF">D2N39_11435</name>
</gene>
<dbReference type="RefSeq" id="WP_119134904.1">
    <property type="nucleotide sequence ID" value="NZ_QXXQ01000005.1"/>
</dbReference>
<keyword evidence="2" id="KW-1185">Reference proteome</keyword>
<evidence type="ECO:0000313" key="2">
    <source>
        <dbReference type="Proteomes" id="UP000266649"/>
    </source>
</evidence>
<dbReference type="Proteomes" id="UP000266649">
    <property type="component" value="Unassembled WGS sequence"/>
</dbReference>
<sequence>MSVVAHCDETRRRVRLTLWAYAYEFRHDALVPDAVFDAEARRVDLSRSTSRPDLDQWWRDNFDPSTGVWIRRHPELTVVARLYVTLKRAKRAWLIRSLFRDVLG</sequence>